<keyword evidence="2" id="KW-1185">Reference proteome</keyword>
<protein>
    <submittedName>
        <fullName evidence="1">Sulfotransferase</fullName>
    </submittedName>
</protein>
<dbReference type="InterPro" id="IPR027417">
    <property type="entry name" value="P-loop_NTPase"/>
</dbReference>
<dbReference type="PANTHER" id="PTHR10704:SF44">
    <property type="entry name" value="LD35051P-RELATED"/>
    <property type="match status" value="1"/>
</dbReference>
<dbReference type="Proteomes" id="UP000613768">
    <property type="component" value="Unassembled WGS sequence"/>
</dbReference>
<dbReference type="RefSeq" id="WP_192028227.1">
    <property type="nucleotide sequence ID" value="NZ_JACYTR010000005.1"/>
</dbReference>
<evidence type="ECO:0000313" key="2">
    <source>
        <dbReference type="Proteomes" id="UP000613768"/>
    </source>
</evidence>
<dbReference type="PANTHER" id="PTHR10704">
    <property type="entry name" value="CARBOHYDRATE SULFOTRANSFERASE"/>
    <property type="match status" value="1"/>
</dbReference>
<proteinExistence type="predicted"/>
<dbReference type="AlphaFoldDB" id="A0AAW3ZK90"/>
<dbReference type="GO" id="GO:0001517">
    <property type="term" value="F:N-acetylglucosamine 6-O-sulfotransferase activity"/>
    <property type="evidence" value="ECO:0007669"/>
    <property type="project" value="TreeGrafter"/>
</dbReference>
<name>A0AAW3ZK90_9GAMM</name>
<comment type="caution">
    <text evidence="1">The sequence shown here is derived from an EMBL/GenBank/DDBJ whole genome shotgun (WGS) entry which is preliminary data.</text>
</comment>
<organism evidence="1 2">
    <name type="scientific">Pseudomarimonas arenosa</name>
    <dbReference type="NCBI Taxonomy" id="2774145"/>
    <lineage>
        <taxon>Bacteria</taxon>
        <taxon>Pseudomonadati</taxon>
        <taxon>Pseudomonadota</taxon>
        <taxon>Gammaproteobacteria</taxon>
        <taxon>Lysobacterales</taxon>
        <taxon>Lysobacteraceae</taxon>
        <taxon>Pseudomarimonas</taxon>
    </lineage>
</organism>
<dbReference type="Gene3D" id="3.40.50.300">
    <property type="entry name" value="P-loop containing nucleotide triphosphate hydrolases"/>
    <property type="match status" value="2"/>
</dbReference>
<dbReference type="SUPFAM" id="SSF52540">
    <property type="entry name" value="P-loop containing nucleoside triphosphate hydrolases"/>
    <property type="match status" value="2"/>
</dbReference>
<gene>
    <name evidence="1" type="ORF">IFO71_03885</name>
</gene>
<dbReference type="GO" id="GO:0006790">
    <property type="term" value="P:sulfur compound metabolic process"/>
    <property type="evidence" value="ECO:0007669"/>
    <property type="project" value="TreeGrafter"/>
</dbReference>
<sequence length="548" mass="61237">MTQLNRLTLVVVTGCQRSGTTLLGQMIGAHPSAFLVDEPDVYPLLDSILQQSADSEQLLRETVQSVCKQYRNKDRCDIDGVLLPTVTHLVFKAPNAVFEYATFRELSASQFKFVFAVRDARDVVASMARLSHIKMVENQTRWFGKSSAKTQARHEQQFALTQDSSLSLPVRRAHMWAVKTGLFKEFCAPPLNGIRVDYHALVASPSVIRAEVLQYCGLVAEDARDHETEFLGLGPGFTARQRPVDSSSVARWKHSLSAVDEEQVWNIAAPLMQELGYSRGLMPSIEIRENDSKLLGPVIVLGRGGSGTRLLSKLIQELGVHLGSELNGAEDSMEWVDIVYELALRKLRGDSYSNSYARETLLKRAEVVVARAPNEGAPWGMKLPEAMLVIPELRLAFPNAKFIHLVRDPVDTCMRRTHKTSRLDNPVGAAVLRCAYAKLGFKHHPASDPDHVKNAISWEYQVSQALDQCADLSDQQHMLVRYEDLCEQPQIQADRVARFLGCAPRHTGIGAIIEESRRRQWQDGDERVSDVNQICGGTAERLGYRPAR</sequence>
<dbReference type="EMBL" id="JACYTR010000005">
    <property type="protein sequence ID" value="MBD8524876.1"/>
    <property type="molecule type" value="Genomic_DNA"/>
</dbReference>
<evidence type="ECO:0000313" key="1">
    <source>
        <dbReference type="EMBL" id="MBD8524876.1"/>
    </source>
</evidence>
<reference evidence="1 2" key="1">
    <citation type="submission" date="2020-09" db="EMBL/GenBank/DDBJ databases">
        <title>Pseudoxanthomonas sp. CAU 1598 isolated from sand of Yaerae Beach.</title>
        <authorList>
            <person name="Kim W."/>
        </authorList>
    </citation>
    <scope>NUCLEOTIDE SEQUENCE [LARGE SCALE GENOMIC DNA]</scope>
    <source>
        <strain evidence="1 2">CAU 1598</strain>
    </source>
</reference>
<dbReference type="GO" id="GO:0006044">
    <property type="term" value="P:N-acetylglucosamine metabolic process"/>
    <property type="evidence" value="ECO:0007669"/>
    <property type="project" value="TreeGrafter"/>
</dbReference>
<accession>A0AAW3ZK90</accession>
<dbReference type="Pfam" id="PF13469">
    <property type="entry name" value="Sulfotransfer_3"/>
    <property type="match status" value="2"/>
</dbReference>
<dbReference type="InterPro" id="IPR051135">
    <property type="entry name" value="Gal/GlcNAc/GalNAc_ST"/>
</dbReference>